<evidence type="ECO:0000313" key="1">
    <source>
        <dbReference type="EMBL" id="CAD8052063.1"/>
    </source>
</evidence>
<reference evidence="1" key="1">
    <citation type="submission" date="2021-01" db="EMBL/GenBank/DDBJ databases">
        <authorList>
            <consortium name="Genoscope - CEA"/>
            <person name="William W."/>
        </authorList>
    </citation>
    <scope>NUCLEOTIDE SEQUENCE</scope>
</reference>
<protein>
    <submittedName>
        <fullName evidence="1">Uncharacterized protein</fullName>
    </submittedName>
</protein>
<accession>A0A8S1KC30</accession>
<dbReference type="AlphaFoldDB" id="A0A8S1KC30"/>
<dbReference type="Proteomes" id="UP000692954">
    <property type="component" value="Unassembled WGS sequence"/>
</dbReference>
<dbReference type="EMBL" id="CAJJDN010000006">
    <property type="protein sequence ID" value="CAD8052063.1"/>
    <property type="molecule type" value="Genomic_DNA"/>
</dbReference>
<comment type="caution">
    <text evidence="1">The sequence shown here is derived from an EMBL/GenBank/DDBJ whole genome shotgun (WGS) entry which is preliminary data.</text>
</comment>
<gene>
    <name evidence="1" type="ORF">PSON_ATCC_30995.1.T0060259</name>
</gene>
<name>A0A8S1KC30_9CILI</name>
<sequence>MTTIIQNWWQKFQKSKNTRSVAVNLFPNKTENLVNEIKFSEIKMLIIIQNLPHFYSKNQYKPYFFGISKKQPKIFLFSRILMKNYEFAQNIN</sequence>
<proteinExistence type="predicted"/>
<evidence type="ECO:0000313" key="2">
    <source>
        <dbReference type="Proteomes" id="UP000692954"/>
    </source>
</evidence>
<organism evidence="1 2">
    <name type="scientific">Paramecium sonneborni</name>
    <dbReference type="NCBI Taxonomy" id="65129"/>
    <lineage>
        <taxon>Eukaryota</taxon>
        <taxon>Sar</taxon>
        <taxon>Alveolata</taxon>
        <taxon>Ciliophora</taxon>
        <taxon>Intramacronucleata</taxon>
        <taxon>Oligohymenophorea</taxon>
        <taxon>Peniculida</taxon>
        <taxon>Parameciidae</taxon>
        <taxon>Paramecium</taxon>
    </lineage>
</organism>
<keyword evidence="2" id="KW-1185">Reference proteome</keyword>